<protein>
    <submittedName>
        <fullName evidence="1">Uncharacterized protein</fullName>
    </submittedName>
</protein>
<proteinExistence type="predicted"/>
<evidence type="ECO:0000313" key="2">
    <source>
        <dbReference type="Proteomes" id="UP000095192"/>
    </source>
</evidence>
<name>A0A1D3D5D1_9EIME</name>
<accession>A0A1D3D5D1</accession>
<reference evidence="1 2" key="1">
    <citation type="journal article" date="2016" name="BMC Genomics">
        <title>Comparative genomics reveals Cyclospora cayetanensis possesses coccidia-like metabolism and invasion components but unique surface antigens.</title>
        <authorList>
            <person name="Liu S."/>
            <person name="Wang L."/>
            <person name="Zheng H."/>
            <person name="Xu Z."/>
            <person name="Roellig D.M."/>
            <person name="Li N."/>
            <person name="Frace M.A."/>
            <person name="Tang K."/>
            <person name="Arrowood M.J."/>
            <person name="Moss D.M."/>
            <person name="Zhang L."/>
            <person name="Feng Y."/>
            <person name="Xiao L."/>
        </authorList>
    </citation>
    <scope>NUCLEOTIDE SEQUENCE [LARGE SCALE GENOMIC DNA]</scope>
    <source>
        <strain evidence="1 2">CHN_HEN01</strain>
    </source>
</reference>
<dbReference type="InParanoid" id="A0A1D3D5D1"/>
<comment type="caution">
    <text evidence="1">The sequence shown here is derived from an EMBL/GenBank/DDBJ whole genome shotgun (WGS) entry which is preliminary data.</text>
</comment>
<dbReference type="VEuPathDB" id="ToxoDB:cyc_01674"/>
<dbReference type="AlphaFoldDB" id="A0A1D3D5D1"/>
<evidence type="ECO:0000313" key="1">
    <source>
        <dbReference type="EMBL" id="OEH78658.1"/>
    </source>
</evidence>
<sequence>MLETAAEQTCQALYNTLKELFVSRASSALAPARLWVRLSLLLRLVRQAVGIVHAYAEVLQQASPVSHCRLLPKHPYSRELYHEHTPQWNK</sequence>
<gene>
    <name evidence="1" type="ORF">cyc_01674</name>
</gene>
<keyword evidence="2" id="KW-1185">Reference proteome</keyword>
<organism evidence="1 2">
    <name type="scientific">Cyclospora cayetanensis</name>
    <dbReference type="NCBI Taxonomy" id="88456"/>
    <lineage>
        <taxon>Eukaryota</taxon>
        <taxon>Sar</taxon>
        <taxon>Alveolata</taxon>
        <taxon>Apicomplexa</taxon>
        <taxon>Conoidasida</taxon>
        <taxon>Coccidia</taxon>
        <taxon>Eucoccidiorida</taxon>
        <taxon>Eimeriorina</taxon>
        <taxon>Eimeriidae</taxon>
        <taxon>Cyclospora</taxon>
    </lineage>
</organism>
<dbReference type="Proteomes" id="UP000095192">
    <property type="component" value="Unassembled WGS sequence"/>
</dbReference>
<dbReference type="EMBL" id="JROU02000657">
    <property type="protein sequence ID" value="OEH78658.1"/>
    <property type="molecule type" value="Genomic_DNA"/>
</dbReference>